<dbReference type="Gene3D" id="3.90.45.10">
    <property type="entry name" value="Peptide deformylase"/>
    <property type="match status" value="1"/>
</dbReference>
<keyword evidence="5 6" id="KW-0408">Iron</keyword>
<keyword evidence="4 6" id="KW-0648">Protein biosynthesis</keyword>
<feature type="binding site" evidence="6">
    <location>
        <position position="146"/>
    </location>
    <ligand>
        <name>Fe cation</name>
        <dbReference type="ChEBI" id="CHEBI:24875"/>
    </ligand>
</feature>
<dbReference type="InterPro" id="IPR023635">
    <property type="entry name" value="Peptide_deformylase"/>
</dbReference>
<evidence type="ECO:0000256" key="2">
    <source>
        <dbReference type="ARBA" id="ARBA00022723"/>
    </source>
</evidence>
<name>A0ABS5ALR2_9PSEU</name>
<comment type="catalytic activity">
    <reaction evidence="6">
        <text>N-terminal N-formyl-L-methionyl-[peptide] + H2O = N-terminal L-methionyl-[peptide] + formate</text>
        <dbReference type="Rhea" id="RHEA:24420"/>
        <dbReference type="Rhea" id="RHEA-COMP:10639"/>
        <dbReference type="Rhea" id="RHEA-COMP:10640"/>
        <dbReference type="ChEBI" id="CHEBI:15377"/>
        <dbReference type="ChEBI" id="CHEBI:15740"/>
        <dbReference type="ChEBI" id="CHEBI:49298"/>
        <dbReference type="ChEBI" id="CHEBI:64731"/>
        <dbReference type="EC" id="3.5.1.88"/>
    </reaction>
</comment>
<comment type="cofactor">
    <cofactor evidence="6">
        <name>Fe(2+)</name>
        <dbReference type="ChEBI" id="CHEBI:29033"/>
    </cofactor>
    <text evidence="6">Binds 1 Fe(2+) ion.</text>
</comment>
<feature type="active site" evidence="6">
    <location>
        <position position="143"/>
    </location>
</feature>
<dbReference type="NCBIfam" id="NF001159">
    <property type="entry name" value="PRK00150.1-3"/>
    <property type="match status" value="1"/>
</dbReference>
<keyword evidence="8" id="KW-1185">Reference proteome</keyword>
<dbReference type="NCBIfam" id="TIGR00079">
    <property type="entry name" value="pept_deformyl"/>
    <property type="match status" value="1"/>
</dbReference>
<comment type="function">
    <text evidence="6">Removes the formyl group from the N-terminal Met of newly synthesized proteins. Requires at least a dipeptide for an efficient rate of reaction. N-terminal L-methionine is a prerequisite for activity but the enzyme has broad specificity at other positions.</text>
</comment>
<dbReference type="GO" id="GO:0042586">
    <property type="term" value="F:peptide deformylase activity"/>
    <property type="evidence" value="ECO:0007669"/>
    <property type="project" value="UniProtKB-EC"/>
</dbReference>
<organism evidence="7 8">
    <name type="scientific">Crossiella equi</name>
    <dbReference type="NCBI Taxonomy" id="130796"/>
    <lineage>
        <taxon>Bacteria</taxon>
        <taxon>Bacillati</taxon>
        <taxon>Actinomycetota</taxon>
        <taxon>Actinomycetes</taxon>
        <taxon>Pseudonocardiales</taxon>
        <taxon>Pseudonocardiaceae</taxon>
        <taxon>Crossiella</taxon>
    </lineage>
</organism>
<feature type="binding site" evidence="6">
    <location>
        <position position="142"/>
    </location>
    <ligand>
        <name>Fe cation</name>
        <dbReference type="ChEBI" id="CHEBI:24875"/>
    </ligand>
</feature>
<keyword evidence="2 6" id="KW-0479">Metal-binding</keyword>
<comment type="similarity">
    <text evidence="1 6">Belongs to the polypeptide deformylase family.</text>
</comment>
<accession>A0ABS5ALR2</accession>
<dbReference type="CDD" id="cd00487">
    <property type="entry name" value="Pep_deformylase"/>
    <property type="match status" value="1"/>
</dbReference>
<evidence type="ECO:0000256" key="4">
    <source>
        <dbReference type="ARBA" id="ARBA00022917"/>
    </source>
</evidence>
<keyword evidence="3 6" id="KW-0378">Hydrolase</keyword>
<evidence type="ECO:0000256" key="5">
    <source>
        <dbReference type="ARBA" id="ARBA00023004"/>
    </source>
</evidence>
<evidence type="ECO:0000313" key="7">
    <source>
        <dbReference type="EMBL" id="MBP2477499.1"/>
    </source>
</evidence>
<evidence type="ECO:0000313" key="8">
    <source>
        <dbReference type="Proteomes" id="UP001519363"/>
    </source>
</evidence>
<comment type="caution">
    <text evidence="7">The sequence shown here is derived from an EMBL/GenBank/DDBJ whole genome shotgun (WGS) entry which is preliminary data.</text>
</comment>
<gene>
    <name evidence="6" type="primary">def</name>
    <name evidence="7" type="ORF">JOF53_006371</name>
</gene>
<protein>
    <recommendedName>
        <fullName evidence="6">Peptide deformylase</fullName>
        <shortName evidence="6">PDF</shortName>
        <ecNumber evidence="6">3.5.1.88</ecNumber>
    </recommendedName>
    <alternativeName>
        <fullName evidence="6">Polypeptide deformylase</fullName>
    </alternativeName>
</protein>
<proteinExistence type="inferred from homology"/>
<dbReference type="InterPro" id="IPR036821">
    <property type="entry name" value="Peptide_deformylase_sf"/>
</dbReference>
<dbReference type="PANTHER" id="PTHR10458">
    <property type="entry name" value="PEPTIDE DEFORMYLASE"/>
    <property type="match status" value="1"/>
</dbReference>
<evidence type="ECO:0000256" key="3">
    <source>
        <dbReference type="ARBA" id="ARBA00022801"/>
    </source>
</evidence>
<evidence type="ECO:0000256" key="1">
    <source>
        <dbReference type="ARBA" id="ARBA00010759"/>
    </source>
</evidence>
<dbReference type="PANTHER" id="PTHR10458:SF2">
    <property type="entry name" value="PEPTIDE DEFORMYLASE, MITOCHONDRIAL"/>
    <property type="match status" value="1"/>
</dbReference>
<dbReference type="Pfam" id="PF01327">
    <property type="entry name" value="Pep_deformylase"/>
    <property type="match status" value="1"/>
</dbReference>
<dbReference type="SUPFAM" id="SSF56420">
    <property type="entry name" value="Peptide deformylase"/>
    <property type="match status" value="1"/>
</dbReference>
<reference evidence="7 8" key="1">
    <citation type="submission" date="2021-03" db="EMBL/GenBank/DDBJ databases">
        <title>Sequencing the genomes of 1000 actinobacteria strains.</title>
        <authorList>
            <person name="Klenk H.-P."/>
        </authorList>
    </citation>
    <scope>NUCLEOTIDE SEQUENCE [LARGE SCALE GENOMIC DNA]</scope>
    <source>
        <strain evidence="7 8">DSM 44580</strain>
    </source>
</reference>
<sequence length="171" mass="18057">MSTTGTARPIVHYGDPVLHRPCQPVTTFDERLRTLVEDMFASMYAASGVGLAANQIGVDARVFVMDCPDADGNAVVATLVNPVLTLPPAPRELTTTNEGCLSVPGQYAEVSRSEHATATGFDAEGNPVTVTTTGIAARCLQHEVDHLDGLAYVDRLPVKQRKAILAAAGLT</sequence>
<evidence type="ECO:0000256" key="6">
    <source>
        <dbReference type="HAMAP-Rule" id="MF_00163"/>
    </source>
</evidence>
<dbReference type="EMBL" id="JAGIOO010000001">
    <property type="protein sequence ID" value="MBP2477499.1"/>
    <property type="molecule type" value="Genomic_DNA"/>
</dbReference>
<dbReference type="EC" id="3.5.1.88" evidence="6"/>
<dbReference type="Proteomes" id="UP001519363">
    <property type="component" value="Unassembled WGS sequence"/>
</dbReference>
<dbReference type="PIRSF" id="PIRSF004749">
    <property type="entry name" value="Pep_def"/>
    <property type="match status" value="1"/>
</dbReference>
<feature type="binding site" evidence="6">
    <location>
        <position position="100"/>
    </location>
    <ligand>
        <name>Fe cation</name>
        <dbReference type="ChEBI" id="CHEBI:24875"/>
    </ligand>
</feature>
<dbReference type="PRINTS" id="PR01576">
    <property type="entry name" value="PDEFORMYLASE"/>
</dbReference>
<dbReference type="HAMAP" id="MF_00163">
    <property type="entry name" value="Pep_deformylase"/>
    <property type="match status" value="1"/>
</dbReference>
<dbReference type="RefSeq" id="WP_086782446.1">
    <property type="nucleotide sequence ID" value="NZ_JAGIOO010000001.1"/>
</dbReference>